<dbReference type="AlphaFoldDB" id="A0A507AV15"/>
<evidence type="ECO:0000313" key="6">
    <source>
        <dbReference type="Proteomes" id="UP000319257"/>
    </source>
</evidence>
<dbReference type="EMBL" id="SKBQ01000056">
    <property type="protein sequence ID" value="TPX10556.1"/>
    <property type="molecule type" value="Genomic_DNA"/>
</dbReference>
<feature type="region of interest" description="Disordered" evidence="2">
    <location>
        <begin position="466"/>
        <end position="499"/>
    </location>
</feature>
<dbReference type="PANTHER" id="PTHR43941:SF1">
    <property type="entry name" value="STRUCTURAL MAINTENANCE OF CHROMOSOMES PROTEIN 2"/>
    <property type="match status" value="1"/>
</dbReference>
<feature type="compositionally biased region" description="Acidic residues" evidence="2">
    <location>
        <begin position="483"/>
        <end position="495"/>
    </location>
</feature>
<dbReference type="InParanoid" id="A0A507AV15"/>
<organism evidence="5 6">
    <name type="scientific">Thyridium curvatum</name>
    <dbReference type="NCBI Taxonomy" id="1093900"/>
    <lineage>
        <taxon>Eukaryota</taxon>
        <taxon>Fungi</taxon>
        <taxon>Dikarya</taxon>
        <taxon>Ascomycota</taxon>
        <taxon>Pezizomycotina</taxon>
        <taxon>Sordariomycetes</taxon>
        <taxon>Sordariomycetidae</taxon>
        <taxon>Thyridiales</taxon>
        <taxon>Thyridiaceae</taxon>
        <taxon>Thyridium</taxon>
    </lineage>
</organism>
<dbReference type="InterPro" id="IPR029191">
    <property type="entry name" value="Uds1"/>
</dbReference>
<evidence type="ECO:0000313" key="5">
    <source>
        <dbReference type="EMBL" id="TPX10556.1"/>
    </source>
</evidence>
<feature type="coiled-coil region" evidence="1">
    <location>
        <begin position="153"/>
        <end position="180"/>
    </location>
</feature>
<dbReference type="OrthoDB" id="5569911at2759"/>
<evidence type="ECO:0000256" key="2">
    <source>
        <dbReference type="SAM" id="MobiDB-lite"/>
    </source>
</evidence>
<feature type="coiled-coil region" evidence="1">
    <location>
        <begin position="271"/>
        <end position="333"/>
    </location>
</feature>
<feature type="compositionally biased region" description="Basic and acidic residues" evidence="2">
    <location>
        <begin position="532"/>
        <end position="547"/>
    </location>
</feature>
<feature type="region of interest" description="Disordered" evidence="2">
    <location>
        <begin position="786"/>
        <end position="808"/>
    </location>
</feature>
<gene>
    <name evidence="5" type="ORF">E0L32_008442</name>
</gene>
<dbReference type="InterPro" id="IPR056703">
    <property type="entry name" value="DUF7801"/>
</dbReference>
<dbReference type="PANTHER" id="PTHR43941">
    <property type="entry name" value="STRUCTURAL MAINTENANCE OF CHROMOSOMES PROTEIN 2"/>
    <property type="match status" value="1"/>
</dbReference>
<accession>A0A507AV15</accession>
<name>A0A507AV15_9PEZI</name>
<feature type="region of interest" description="Disordered" evidence="2">
    <location>
        <begin position="526"/>
        <end position="547"/>
    </location>
</feature>
<protein>
    <submittedName>
        <fullName evidence="5">Uncharacterized protein</fullName>
    </submittedName>
</protein>
<reference evidence="5 6" key="1">
    <citation type="submission" date="2019-06" db="EMBL/GenBank/DDBJ databases">
        <title>Draft genome sequence of the filamentous fungus Phialemoniopsis curvata isolated from diesel fuel.</title>
        <authorList>
            <person name="Varaljay V.A."/>
            <person name="Lyon W.J."/>
            <person name="Crouch A.L."/>
            <person name="Drake C.E."/>
            <person name="Hollomon J.M."/>
            <person name="Nadeau L.J."/>
            <person name="Nunn H.S."/>
            <person name="Stevenson B.S."/>
            <person name="Bojanowski C.L."/>
            <person name="Crookes-Goodson W.J."/>
        </authorList>
    </citation>
    <scope>NUCLEOTIDE SEQUENCE [LARGE SCALE GENOMIC DNA]</scope>
    <source>
        <strain evidence="5 6">D216</strain>
    </source>
</reference>
<dbReference type="Pfam" id="PF15456">
    <property type="entry name" value="Uds1"/>
    <property type="match status" value="1"/>
</dbReference>
<feature type="domain" description="Up-regulated during septation protein 1" evidence="3">
    <location>
        <begin position="71"/>
        <end position="199"/>
    </location>
</feature>
<feature type="domain" description="DUF7801" evidence="4">
    <location>
        <begin position="655"/>
        <end position="708"/>
    </location>
</feature>
<keyword evidence="6" id="KW-1185">Reference proteome</keyword>
<dbReference type="STRING" id="1093900.A0A507AV15"/>
<dbReference type="Gene3D" id="1.10.287.1490">
    <property type="match status" value="1"/>
</dbReference>
<feature type="compositionally biased region" description="Basic and acidic residues" evidence="2">
    <location>
        <begin position="466"/>
        <end position="477"/>
    </location>
</feature>
<evidence type="ECO:0000259" key="4">
    <source>
        <dbReference type="Pfam" id="PF25078"/>
    </source>
</evidence>
<evidence type="ECO:0000259" key="3">
    <source>
        <dbReference type="Pfam" id="PF15456"/>
    </source>
</evidence>
<dbReference type="RefSeq" id="XP_030992267.1">
    <property type="nucleotide sequence ID" value="XM_031143297.1"/>
</dbReference>
<proteinExistence type="predicted"/>
<comment type="caution">
    <text evidence="5">The sequence shown here is derived from an EMBL/GenBank/DDBJ whole genome shotgun (WGS) entry which is preliminary data.</text>
</comment>
<dbReference type="Proteomes" id="UP000319257">
    <property type="component" value="Unassembled WGS sequence"/>
</dbReference>
<keyword evidence="1" id="KW-0175">Coiled coil</keyword>
<evidence type="ECO:0000256" key="1">
    <source>
        <dbReference type="SAM" id="Coils"/>
    </source>
</evidence>
<feature type="region of interest" description="Disordered" evidence="2">
    <location>
        <begin position="839"/>
        <end position="860"/>
    </location>
</feature>
<dbReference type="GeneID" id="41975889"/>
<dbReference type="Pfam" id="PF25078">
    <property type="entry name" value="DUF7801"/>
    <property type="match status" value="1"/>
</dbReference>
<sequence>MNGVGTRQVYGYEPEDYAPLPAIEPSGRHMVEGYRQEVMDGFQGDKPLYNPLNPERPQSSALVDLKDSVQVHLLTETALADSKEFEILSQEEIDHLKKQCVSLQQRIEQTRANLAIQSKYRDAAHSMAKLYSPRQSTNRHSLLGHLHSGSQDAKEAEAESQACERRCEELASELFRLEKRIMEPQRKILQHTAGILQLTHKASRKPVPPHQMNGIPGSPESLYTYSNGRNSMEPVIEDMQIDDRSLYFPIDQDRQRNAIEIPVKSPIRKETKELREEADRLRDEIGQLRASNDSANLELEALQRESSSQLRVITETEKRMAGLNQQLRDVIVKFNPAQNQGYANPPSGRSGSGELLSSHLRYLDEGLAAVQGFQAQASFGNASDRLANINLDLRNILRNANLPSPPDASQADMDQQLDWLQNSLRAIDYEVSNASSSASQKQDMDQVENVLTGLWEVIQSGFASIQKEKEDRREKRMQMGLPADDDDMSGDESVDTDGPYSIQAFSTKVRWLYTQTTKLKEQKSVLKRQIKQQRELNNKSDAEKDRELQQKADELVETQALLAKAEMDAVNAQEKLADALNNLESTREASSASEAKALQQAEEQLKERNAKIATLEKTSKDLQAQLAGVESDVASLTTQLDEVSEAKKSAEAEAEKLSTEAKAKDAELEDLNVQLVALKTEATIARAELEGAYGSRAQRAADVAALAKSSQNQELQGQVDKLRTELASTLKEFESLTKDTISAEREKLELEGKLDDALAARSSIESEAREVREKLEAEVARLKEELDGEKLKVPPPSPTGSSRAGATMLSEQFRATMKEERKKFQEELRTEQMARRKLEDEIRALKRAAGPGKSPLSPRS</sequence>